<dbReference type="PANTHER" id="PTHR24356">
    <property type="entry name" value="SERINE/THREONINE-PROTEIN KINASE"/>
    <property type="match status" value="1"/>
</dbReference>
<dbReference type="InterPro" id="IPR017892">
    <property type="entry name" value="Pkinase_C"/>
</dbReference>
<feature type="compositionally biased region" description="Basic and acidic residues" evidence="12">
    <location>
        <begin position="381"/>
        <end position="392"/>
    </location>
</feature>
<dbReference type="Pfam" id="PF00433">
    <property type="entry name" value="Pkinase_C"/>
    <property type="match status" value="1"/>
</dbReference>
<dbReference type="EMBL" id="AP028922">
    <property type="protein sequence ID" value="BET02239.1"/>
    <property type="molecule type" value="Genomic_DNA"/>
</dbReference>
<dbReference type="InterPro" id="IPR000719">
    <property type="entry name" value="Prot_kinase_dom"/>
</dbReference>
<feature type="domain" description="Protein kinase" evidence="13">
    <location>
        <begin position="934"/>
        <end position="1192"/>
    </location>
</feature>
<dbReference type="SMART" id="SM00220">
    <property type="entry name" value="S_TKc"/>
    <property type="match status" value="1"/>
</dbReference>
<name>A0ABN7BCY7_9HEMI</name>
<comment type="similarity">
    <text evidence="1">Belongs to the protein kinase superfamily. AGC Ser/Thr protein kinase family.</text>
</comment>
<feature type="domain" description="AGC-kinase C-terminal" evidence="14">
    <location>
        <begin position="1193"/>
        <end position="1261"/>
    </location>
</feature>
<evidence type="ECO:0000256" key="5">
    <source>
        <dbReference type="ARBA" id="ARBA00022679"/>
    </source>
</evidence>
<feature type="compositionally biased region" description="Basic and acidic residues" evidence="12">
    <location>
        <begin position="168"/>
        <end position="184"/>
    </location>
</feature>
<dbReference type="GO" id="GO:0016301">
    <property type="term" value="F:kinase activity"/>
    <property type="evidence" value="ECO:0007669"/>
    <property type="project" value="UniProtKB-KW"/>
</dbReference>
<comment type="catalytic activity">
    <reaction evidence="10">
        <text>L-seryl-[protein] + ATP = O-phospho-L-seryl-[protein] + ADP + H(+)</text>
        <dbReference type="Rhea" id="RHEA:17989"/>
        <dbReference type="Rhea" id="RHEA-COMP:9863"/>
        <dbReference type="Rhea" id="RHEA-COMP:11604"/>
        <dbReference type="ChEBI" id="CHEBI:15378"/>
        <dbReference type="ChEBI" id="CHEBI:29999"/>
        <dbReference type="ChEBI" id="CHEBI:30616"/>
        <dbReference type="ChEBI" id="CHEBI:83421"/>
        <dbReference type="ChEBI" id="CHEBI:456216"/>
        <dbReference type="EC" id="2.7.11.1"/>
    </reaction>
</comment>
<evidence type="ECO:0000256" key="7">
    <source>
        <dbReference type="ARBA" id="ARBA00022777"/>
    </source>
</evidence>
<evidence type="ECO:0000256" key="9">
    <source>
        <dbReference type="ARBA" id="ARBA00047899"/>
    </source>
</evidence>
<keyword evidence="6 11" id="KW-0547">Nucleotide-binding</keyword>
<evidence type="ECO:0000256" key="4">
    <source>
        <dbReference type="ARBA" id="ARBA00022553"/>
    </source>
</evidence>
<dbReference type="InterPro" id="IPR000961">
    <property type="entry name" value="AGC-kinase_C"/>
</dbReference>
<evidence type="ECO:0000256" key="12">
    <source>
        <dbReference type="SAM" id="MobiDB-lite"/>
    </source>
</evidence>
<feature type="region of interest" description="Disordered" evidence="12">
    <location>
        <begin position="345"/>
        <end position="603"/>
    </location>
</feature>
<gene>
    <name evidence="15" type="ORF">NTJ_15057</name>
</gene>
<evidence type="ECO:0000256" key="1">
    <source>
        <dbReference type="ARBA" id="ARBA00009903"/>
    </source>
</evidence>
<dbReference type="PROSITE" id="PS50011">
    <property type="entry name" value="PROTEIN_KINASE_DOM"/>
    <property type="match status" value="1"/>
</dbReference>
<feature type="compositionally biased region" description="Polar residues" evidence="12">
    <location>
        <begin position="651"/>
        <end position="661"/>
    </location>
</feature>
<dbReference type="InterPro" id="IPR017441">
    <property type="entry name" value="Protein_kinase_ATP_BS"/>
</dbReference>
<dbReference type="Pfam" id="PF00069">
    <property type="entry name" value="Pkinase"/>
    <property type="match status" value="1"/>
</dbReference>
<evidence type="ECO:0000313" key="15">
    <source>
        <dbReference type="EMBL" id="BET02239.1"/>
    </source>
</evidence>
<evidence type="ECO:0000256" key="11">
    <source>
        <dbReference type="PROSITE-ProRule" id="PRU10141"/>
    </source>
</evidence>
<comment type="catalytic activity">
    <reaction evidence="9">
        <text>L-threonyl-[protein] + ATP = O-phospho-L-threonyl-[protein] + ADP + H(+)</text>
        <dbReference type="Rhea" id="RHEA:46608"/>
        <dbReference type="Rhea" id="RHEA-COMP:11060"/>
        <dbReference type="Rhea" id="RHEA-COMP:11605"/>
        <dbReference type="ChEBI" id="CHEBI:15378"/>
        <dbReference type="ChEBI" id="CHEBI:30013"/>
        <dbReference type="ChEBI" id="CHEBI:30616"/>
        <dbReference type="ChEBI" id="CHEBI:61977"/>
        <dbReference type="ChEBI" id="CHEBI:456216"/>
        <dbReference type="EC" id="2.7.11.1"/>
    </reaction>
</comment>
<evidence type="ECO:0000256" key="2">
    <source>
        <dbReference type="ARBA" id="ARBA00012513"/>
    </source>
</evidence>
<dbReference type="Gene3D" id="1.10.510.10">
    <property type="entry name" value="Transferase(Phosphotransferase) domain 1"/>
    <property type="match status" value="1"/>
</dbReference>
<reference evidence="15 16" key="1">
    <citation type="submission" date="2023-09" db="EMBL/GenBank/DDBJ databases">
        <title>Nesidiocoris tenuis whole genome shotgun sequence.</title>
        <authorList>
            <person name="Shibata T."/>
            <person name="Shimoda M."/>
            <person name="Kobayashi T."/>
            <person name="Uehara T."/>
        </authorList>
    </citation>
    <scope>NUCLEOTIDE SEQUENCE [LARGE SCALE GENOMIC DNA]</scope>
    <source>
        <strain evidence="15 16">Japan</strain>
    </source>
</reference>
<feature type="compositionally biased region" description="Polar residues" evidence="12">
    <location>
        <begin position="592"/>
        <end position="601"/>
    </location>
</feature>
<evidence type="ECO:0000259" key="14">
    <source>
        <dbReference type="PROSITE" id="PS51285"/>
    </source>
</evidence>
<organism evidence="15 16">
    <name type="scientific">Nesidiocoris tenuis</name>
    <dbReference type="NCBI Taxonomy" id="355587"/>
    <lineage>
        <taxon>Eukaryota</taxon>
        <taxon>Metazoa</taxon>
        <taxon>Ecdysozoa</taxon>
        <taxon>Arthropoda</taxon>
        <taxon>Hexapoda</taxon>
        <taxon>Insecta</taxon>
        <taxon>Pterygota</taxon>
        <taxon>Neoptera</taxon>
        <taxon>Paraneoptera</taxon>
        <taxon>Hemiptera</taxon>
        <taxon>Heteroptera</taxon>
        <taxon>Panheteroptera</taxon>
        <taxon>Cimicomorpha</taxon>
        <taxon>Miridae</taxon>
        <taxon>Dicyphina</taxon>
        <taxon>Nesidiocoris</taxon>
    </lineage>
</organism>
<feature type="compositionally biased region" description="Polar residues" evidence="12">
    <location>
        <begin position="465"/>
        <end position="475"/>
    </location>
</feature>
<feature type="compositionally biased region" description="Basic residues" evidence="12">
    <location>
        <begin position="665"/>
        <end position="676"/>
    </location>
</feature>
<keyword evidence="3" id="KW-0723">Serine/threonine-protein kinase</keyword>
<feature type="compositionally biased region" description="Basic and acidic residues" evidence="12">
    <location>
        <begin position="206"/>
        <end position="223"/>
    </location>
</feature>
<evidence type="ECO:0000259" key="13">
    <source>
        <dbReference type="PROSITE" id="PS50011"/>
    </source>
</evidence>
<proteinExistence type="inferred from homology"/>
<evidence type="ECO:0000256" key="10">
    <source>
        <dbReference type="ARBA" id="ARBA00048679"/>
    </source>
</evidence>
<feature type="compositionally biased region" description="Polar residues" evidence="12">
    <location>
        <begin position="565"/>
        <end position="578"/>
    </location>
</feature>
<dbReference type="InterPro" id="IPR050236">
    <property type="entry name" value="Ser_Thr_kinase_AGC"/>
</dbReference>
<feature type="region of interest" description="Disordered" evidence="12">
    <location>
        <begin position="135"/>
        <end position="231"/>
    </location>
</feature>
<feature type="compositionally biased region" description="Basic and acidic residues" evidence="12">
    <location>
        <begin position="407"/>
        <end position="430"/>
    </location>
</feature>
<feature type="compositionally biased region" description="Basic and acidic residues" evidence="12">
    <location>
        <begin position="677"/>
        <end position="694"/>
    </location>
</feature>
<feature type="compositionally biased region" description="Basic and acidic residues" evidence="12">
    <location>
        <begin position="492"/>
        <end position="508"/>
    </location>
</feature>
<keyword evidence="7 15" id="KW-0418">Kinase</keyword>
<feature type="compositionally biased region" description="Basic and acidic residues" evidence="12">
    <location>
        <begin position="438"/>
        <end position="447"/>
    </location>
</feature>
<dbReference type="PANTHER" id="PTHR24356:SF347">
    <property type="entry name" value="PROTEIN KINASE C DELTA TYPE HOMOLOG-RELATED"/>
    <property type="match status" value="1"/>
</dbReference>
<keyword evidence="8 11" id="KW-0067">ATP-binding</keyword>
<feature type="compositionally biased region" description="Polar residues" evidence="12">
    <location>
        <begin position="513"/>
        <end position="526"/>
    </location>
</feature>
<feature type="binding site" evidence="11">
    <location>
        <position position="963"/>
    </location>
    <ligand>
        <name>ATP</name>
        <dbReference type="ChEBI" id="CHEBI:30616"/>
    </ligand>
</feature>
<protein>
    <recommendedName>
        <fullName evidence="2">non-specific serine/threonine protein kinase</fullName>
        <ecNumber evidence="2">2.7.11.1</ecNumber>
    </recommendedName>
</protein>
<feature type="region of interest" description="Disordered" evidence="12">
    <location>
        <begin position="886"/>
        <end position="919"/>
    </location>
</feature>
<dbReference type="Gene3D" id="3.30.200.20">
    <property type="entry name" value="Phosphorylase Kinase, domain 1"/>
    <property type="match status" value="1"/>
</dbReference>
<feature type="region of interest" description="Disordered" evidence="12">
    <location>
        <begin position="618"/>
        <end position="694"/>
    </location>
</feature>
<evidence type="ECO:0000256" key="8">
    <source>
        <dbReference type="ARBA" id="ARBA00022840"/>
    </source>
</evidence>
<keyword evidence="4" id="KW-0597">Phosphoprotein</keyword>
<dbReference type="SMART" id="SM00133">
    <property type="entry name" value="S_TK_X"/>
    <property type="match status" value="1"/>
</dbReference>
<feature type="compositionally biased region" description="Basic and acidic residues" evidence="12">
    <location>
        <begin position="345"/>
        <end position="367"/>
    </location>
</feature>
<sequence length="1261" mass="139976">MLQYNHQAYTPSYPAYPSLLLLSRYNNARFSRLDVTDWEFRPRAGQRSRIDPSGIISRGRSVVRIKTRIGGPSPGKRLIEKFIIPERPARTETVLARSARLGDSPTAAKIVGEVPVGAAISETVGLEANGSPISVESVEKVGPPSIDENDVAEQPEESRVVENGTESTRTEEKKSSEDESRNSEESSSEQSARKKAKKLKPYAKSKKTDLVEKAAEDEKHATSCDELPYHINGQNESDVVEFLIGEGNLCQNSVEARTTDGNVAEEPPDLPKFTAEAPPGIKRVQPLKVVALDAISNDDPADNSKCVSDAKVKVDSTDNAKCIEAKKPIINSAAATIGPVGIFESEKFDILPKKTDNSRPKEPKIELETVQEPAKTVSKKKIPESGENEKKSNVPNGVKSQPNSDDLPEKTPQKSQKLKDPEKSGEDSAKRKTTQTIKTEEKRDKFPTRATTGGKKDSTLVGKLSRSSNCESLNENIEFIENSKADAPTGPKSEKQSSDIKSPDDSSKGKVGINSTKDISEAISSQPEEKEPGIVSSPTRPIKKAEEIRPVDDEKIVDEKKQVSKKQSIPVNGQSLIGNNPEAPAIPEPTNHLPSGNSSADLTPVTEPAAVVGKNIVKPVDIQNRSSADQGPKNEILVETGKSAKSEAPAANQTTASTAQDKQAPKKVKKVVKKKSNKENKSEESNKRLSLRSLDELSEHYEEYRVVDSDTKIEDLSPGWEIIEVLIKMEGVKKKKKVIVKKKGSKVKKIPLEAKPPKSTSEMASPGDIYRQLSKKRVSLADEDLNLVGFNPDKRVSITDQVLVEEAALLDKMISKELRDARKSSLAFPPISEDSDCELEAIAAKSKLAKKPTPKPVPPSPQERREMWKKNALRKSLKSLGGFYKPKAREESSSSSESDDDSEDDSQVDGGRVSPIAPPAKTLPRFRTYTINDFQFLKVLGKGSFGKVLLAELKDTRCYYAVKCLKKDVVLEDDDVECTMIERKVLALGTGHPYFCHLFCTFQTESHLFFVMEYLNGGDLMFHIQQSGRFDEGRARFYAAEIVSALTFLHKLGIVYRDLKLDNVLLDFDGHVRIADFGMCKLQIYLDKTTDTFCGTPDYMAPEVIKGLKYNQCVDWWSFGILLYEMLVGQSPFSGCDEDHLFWSICNERPHMPRHLSQQAIAILRDLLEKDWSKRLGSSEFGSQDVMNHTFFDGMKWHMLERRQIDPPYKPSTKHPLDTKYFDRAFTSEKPVLTPVEKSILETMDQSQFEGFSYTNPNVTE</sequence>
<feature type="region of interest" description="Disordered" evidence="12">
    <location>
        <begin position="844"/>
        <end position="867"/>
    </location>
</feature>
<dbReference type="PROSITE" id="PS51285">
    <property type="entry name" value="AGC_KINASE_CTER"/>
    <property type="match status" value="1"/>
</dbReference>
<dbReference type="PROSITE" id="PS00108">
    <property type="entry name" value="PROTEIN_KINASE_ST"/>
    <property type="match status" value="1"/>
</dbReference>
<feature type="region of interest" description="Disordered" evidence="12">
    <location>
        <begin position="260"/>
        <end position="279"/>
    </location>
</feature>
<accession>A0ABN7BCY7</accession>
<keyword evidence="16" id="KW-1185">Reference proteome</keyword>
<evidence type="ECO:0000256" key="3">
    <source>
        <dbReference type="ARBA" id="ARBA00022527"/>
    </source>
</evidence>
<feature type="compositionally biased region" description="Acidic residues" evidence="12">
    <location>
        <begin position="897"/>
        <end position="907"/>
    </location>
</feature>
<keyword evidence="5" id="KW-0808">Transferase</keyword>
<feature type="compositionally biased region" description="Polar residues" evidence="12">
    <location>
        <begin position="393"/>
        <end position="404"/>
    </location>
</feature>
<dbReference type="SUPFAM" id="SSF56112">
    <property type="entry name" value="Protein kinase-like (PK-like)"/>
    <property type="match status" value="1"/>
</dbReference>
<feature type="compositionally biased region" description="Basic residues" evidence="12">
    <location>
        <begin position="193"/>
        <end position="205"/>
    </location>
</feature>
<dbReference type="EC" id="2.7.11.1" evidence="2"/>
<dbReference type="PROSITE" id="PS00107">
    <property type="entry name" value="PROTEIN_KINASE_ATP"/>
    <property type="match status" value="1"/>
</dbReference>
<feature type="compositionally biased region" description="Basic and acidic residues" evidence="12">
    <location>
        <begin position="543"/>
        <end position="562"/>
    </location>
</feature>
<evidence type="ECO:0000313" key="16">
    <source>
        <dbReference type="Proteomes" id="UP001307889"/>
    </source>
</evidence>
<evidence type="ECO:0000256" key="6">
    <source>
        <dbReference type="ARBA" id="ARBA00022741"/>
    </source>
</evidence>
<dbReference type="InterPro" id="IPR008271">
    <property type="entry name" value="Ser/Thr_kinase_AS"/>
</dbReference>
<dbReference type="InterPro" id="IPR011009">
    <property type="entry name" value="Kinase-like_dom_sf"/>
</dbReference>
<dbReference type="Proteomes" id="UP001307889">
    <property type="component" value="Chromosome 14"/>
</dbReference>